<dbReference type="InterPro" id="IPR023213">
    <property type="entry name" value="CAT-like_dom_sf"/>
</dbReference>
<dbReference type="EMBL" id="JAMDMJ010000019">
    <property type="protein sequence ID" value="MCY9597329.1"/>
    <property type="molecule type" value="Genomic_DNA"/>
</dbReference>
<keyword evidence="3" id="KW-1185">Reference proteome</keyword>
<feature type="non-terminal residue" evidence="2">
    <location>
        <position position="1"/>
    </location>
</feature>
<comment type="caution">
    <text evidence="2">The sequence shown here is derived from an EMBL/GenBank/DDBJ whole genome shotgun (WGS) entry which is preliminary data.</text>
</comment>
<evidence type="ECO:0000259" key="1">
    <source>
        <dbReference type="Pfam" id="PF00668"/>
    </source>
</evidence>
<feature type="domain" description="Condensation" evidence="1">
    <location>
        <begin position="5"/>
        <end position="129"/>
    </location>
</feature>
<dbReference type="Proteomes" id="UP001527202">
    <property type="component" value="Unassembled WGS sequence"/>
</dbReference>
<proteinExistence type="predicted"/>
<feature type="non-terminal residue" evidence="2">
    <location>
        <position position="140"/>
    </location>
</feature>
<dbReference type="SUPFAM" id="SSF52777">
    <property type="entry name" value="CoA-dependent acyltransferases"/>
    <property type="match status" value="1"/>
</dbReference>
<dbReference type="InterPro" id="IPR001242">
    <property type="entry name" value="Condensation_dom"/>
</dbReference>
<name>A0ABT4FFN9_9BACL</name>
<gene>
    <name evidence="2" type="ORF">M5X16_16330</name>
</gene>
<dbReference type="Pfam" id="PF00668">
    <property type="entry name" value="Condensation"/>
    <property type="match status" value="1"/>
</dbReference>
<dbReference type="Gene3D" id="3.30.559.10">
    <property type="entry name" value="Chloramphenicol acetyltransferase-like domain"/>
    <property type="match status" value="1"/>
</dbReference>
<accession>A0ABT4FFN9</accession>
<protein>
    <submittedName>
        <fullName evidence="2">Condensation domain-containing protein</fullName>
    </submittedName>
</protein>
<evidence type="ECO:0000313" key="2">
    <source>
        <dbReference type="EMBL" id="MCY9597329.1"/>
    </source>
</evidence>
<reference evidence="2 3" key="1">
    <citation type="submission" date="2022-05" db="EMBL/GenBank/DDBJ databases">
        <title>Genome Sequencing of Bee-Associated Microbes.</title>
        <authorList>
            <person name="Dunlap C."/>
        </authorList>
    </citation>
    <scope>NUCLEOTIDE SEQUENCE [LARGE SCALE GENOMIC DNA]</scope>
    <source>
        <strain evidence="2 3">NRRL B-23120</strain>
    </source>
</reference>
<sequence>LGLLAIRHEVLRTAIIHKDISMPKQVVIREREVEYERTDLTGVEAVVQAEMVEAIAHGQIQRGFDLAQDPLLRVHHVVLSKDCYQLIWNFHHIIMDGWCLSTVYGEFNRLYTALQKGALTSDLKKQVIKDKQDQTSYEDY</sequence>
<dbReference type="RefSeq" id="WP_268630199.1">
    <property type="nucleotide sequence ID" value="NZ_JAMDMJ010000019.1"/>
</dbReference>
<organism evidence="2 3">
    <name type="scientific">Paenibacillus chitinolyticus</name>
    <dbReference type="NCBI Taxonomy" id="79263"/>
    <lineage>
        <taxon>Bacteria</taxon>
        <taxon>Bacillati</taxon>
        <taxon>Bacillota</taxon>
        <taxon>Bacilli</taxon>
        <taxon>Bacillales</taxon>
        <taxon>Paenibacillaceae</taxon>
        <taxon>Paenibacillus</taxon>
    </lineage>
</organism>
<evidence type="ECO:0000313" key="3">
    <source>
        <dbReference type="Proteomes" id="UP001527202"/>
    </source>
</evidence>